<name>A0ACB9C811_9ASTR</name>
<accession>A0ACB9C811</accession>
<evidence type="ECO:0000313" key="1">
    <source>
        <dbReference type="EMBL" id="KAI3730308.1"/>
    </source>
</evidence>
<reference evidence="2" key="1">
    <citation type="journal article" date="2022" name="Mol. Ecol. Resour.">
        <title>The genomes of chicory, endive, great burdock and yacon provide insights into Asteraceae palaeo-polyploidization history and plant inulin production.</title>
        <authorList>
            <person name="Fan W."/>
            <person name="Wang S."/>
            <person name="Wang H."/>
            <person name="Wang A."/>
            <person name="Jiang F."/>
            <person name="Liu H."/>
            <person name="Zhao H."/>
            <person name="Xu D."/>
            <person name="Zhang Y."/>
        </authorList>
    </citation>
    <scope>NUCLEOTIDE SEQUENCE [LARGE SCALE GENOMIC DNA]</scope>
    <source>
        <strain evidence="2">cv. Yunnan</strain>
    </source>
</reference>
<reference evidence="1 2" key="2">
    <citation type="journal article" date="2022" name="Mol. Ecol. Resour.">
        <title>The genomes of chicory, endive, great burdock and yacon provide insights into Asteraceae paleo-polyploidization history and plant inulin production.</title>
        <authorList>
            <person name="Fan W."/>
            <person name="Wang S."/>
            <person name="Wang H."/>
            <person name="Wang A."/>
            <person name="Jiang F."/>
            <person name="Liu H."/>
            <person name="Zhao H."/>
            <person name="Xu D."/>
            <person name="Zhang Y."/>
        </authorList>
    </citation>
    <scope>NUCLEOTIDE SEQUENCE [LARGE SCALE GENOMIC DNA]</scope>
    <source>
        <strain evidence="2">cv. Yunnan</strain>
        <tissue evidence="1">Leaves</tissue>
    </source>
</reference>
<proteinExistence type="predicted"/>
<dbReference type="Proteomes" id="UP001056120">
    <property type="component" value="Linkage Group LG21"/>
</dbReference>
<dbReference type="EMBL" id="CM042038">
    <property type="protein sequence ID" value="KAI3730308.1"/>
    <property type="molecule type" value="Genomic_DNA"/>
</dbReference>
<evidence type="ECO:0000313" key="2">
    <source>
        <dbReference type="Proteomes" id="UP001056120"/>
    </source>
</evidence>
<comment type="caution">
    <text evidence="1">The sequence shown here is derived from an EMBL/GenBank/DDBJ whole genome shotgun (WGS) entry which is preliminary data.</text>
</comment>
<organism evidence="1 2">
    <name type="scientific">Smallanthus sonchifolius</name>
    <dbReference type="NCBI Taxonomy" id="185202"/>
    <lineage>
        <taxon>Eukaryota</taxon>
        <taxon>Viridiplantae</taxon>
        <taxon>Streptophyta</taxon>
        <taxon>Embryophyta</taxon>
        <taxon>Tracheophyta</taxon>
        <taxon>Spermatophyta</taxon>
        <taxon>Magnoliopsida</taxon>
        <taxon>eudicotyledons</taxon>
        <taxon>Gunneridae</taxon>
        <taxon>Pentapetalae</taxon>
        <taxon>asterids</taxon>
        <taxon>campanulids</taxon>
        <taxon>Asterales</taxon>
        <taxon>Asteraceae</taxon>
        <taxon>Asteroideae</taxon>
        <taxon>Heliantheae alliance</taxon>
        <taxon>Millerieae</taxon>
        <taxon>Smallanthus</taxon>
    </lineage>
</organism>
<sequence>MYSILLSVSFVFRGTCKTTFRGLNFLFLARPFDVGDRCEINGVQMTVEKMNILTTVFLRHDNLKIVYPNSVLSAMSIANYRRSPDMGDAIDFCIHESTSTEKVAKMEEMITSYVENKSEHWQSEPKMVVRDIVDLNRQRSLCVSHRMNFQDMGERWKRRALLVEEMMKIFKDLEIEYSMLPMEINVRNLPTLASNRFPSNWTVCAN</sequence>
<gene>
    <name evidence="1" type="ORF">L1987_61477</name>
</gene>
<protein>
    <submittedName>
        <fullName evidence="1">Uncharacterized protein</fullName>
    </submittedName>
</protein>
<keyword evidence="2" id="KW-1185">Reference proteome</keyword>